<dbReference type="InterPro" id="IPR036890">
    <property type="entry name" value="HATPase_C_sf"/>
</dbReference>
<proteinExistence type="predicted"/>
<dbReference type="EMBL" id="CP037423">
    <property type="protein sequence ID" value="QDV45192.1"/>
    <property type="molecule type" value="Genomic_DNA"/>
</dbReference>
<dbReference type="OrthoDB" id="291561at2"/>
<name>A0A518HWF6_9BACT</name>
<organism evidence="1 2">
    <name type="scientific">Stieleria neptunia</name>
    <dbReference type="NCBI Taxonomy" id="2527979"/>
    <lineage>
        <taxon>Bacteria</taxon>
        <taxon>Pseudomonadati</taxon>
        <taxon>Planctomycetota</taxon>
        <taxon>Planctomycetia</taxon>
        <taxon>Pirellulales</taxon>
        <taxon>Pirellulaceae</taxon>
        <taxon>Stieleria</taxon>
    </lineage>
</organism>
<accession>A0A518HWF6</accession>
<protein>
    <submittedName>
        <fullName evidence="1">Uncharacterized protein</fullName>
    </submittedName>
</protein>
<evidence type="ECO:0000313" key="1">
    <source>
        <dbReference type="EMBL" id="QDV45192.1"/>
    </source>
</evidence>
<evidence type="ECO:0000313" key="2">
    <source>
        <dbReference type="Proteomes" id="UP000319004"/>
    </source>
</evidence>
<dbReference type="KEGG" id="snep:Enr13x_50660"/>
<dbReference type="Gene3D" id="3.30.565.10">
    <property type="entry name" value="Histidine kinase-like ATPase, C-terminal domain"/>
    <property type="match status" value="1"/>
</dbReference>
<keyword evidence="2" id="KW-1185">Reference proteome</keyword>
<dbReference type="Proteomes" id="UP000319004">
    <property type="component" value="Chromosome"/>
</dbReference>
<sequence length="140" mass="15083">MAKGWMEPEQCRNLLVLVETVTAPLLIQHQAPVCLELDIDLEIPIPCDHQRTADLITALSKQALEAMPDGGDLMITACQSDTGLELEIADSGTDATKRERHLPIAAAAINAELQWQNCPQGGVAVTIVFPSQSSRSRLAA</sequence>
<reference evidence="1 2" key="1">
    <citation type="submission" date="2019-03" db="EMBL/GenBank/DDBJ databases">
        <title>Deep-cultivation of Planctomycetes and their phenomic and genomic characterization uncovers novel biology.</title>
        <authorList>
            <person name="Wiegand S."/>
            <person name="Jogler M."/>
            <person name="Boedeker C."/>
            <person name="Pinto D."/>
            <person name="Vollmers J."/>
            <person name="Rivas-Marin E."/>
            <person name="Kohn T."/>
            <person name="Peeters S.H."/>
            <person name="Heuer A."/>
            <person name="Rast P."/>
            <person name="Oberbeckmann S."/>
            <person name="Bunk B."/>
            <person name="Jeske O."/>
            <person name="Meyerdierks A."/>
            <person name="Storesund J.E."/>
            <person name="Kallscheuer N."/>
            <person name="Luecker S."/>
            <person name="Lage O.M."/>
            <person name="Pohl T."/>
            <person name="Merkel B.J."/>
            <person name="Hornburger P."/>
            <person name="Mueller R.-W."/>
            <person name="Bruemmer F."/>
            <person name="Labrenz M."/>
            <person name="Spormann A.M."/>
            <person name="Op den Camp H."/>
            <person name="Overmann J."/>
            <person name="Amann R."/>
            <person name="Jetten M.S.M."/>
            <person name="Mascher T."/>
            <person name="Medema M.H."/>
            <person name="Devos D.P."/>
            <person name="Kaster A.-K."/>
            <person name="Ovreas L."/>
            <person name="Rohde M."/>
            <person name="Galperin M.Y."/>
            <person name="Jogler C."/>
        </authorList>
    </citation>
    <scope>NUCLEOTIDE SEQUENCE [LARGE SCALE GENOMIC DNA]</scope>
    <source>
        <strain evidence="1 2">Enr13</strain>
    </source>
</reference>
<dbReference type="SUPFAM" id="SSF55874">
    <property type="entry name" value="ATPase domain of HSP90 chaperone/DNA topoisomerase II/histidine kinase"/>
    <property type="match status" value="1"/>
</dbReference>
<gene>
    <name evidence="1" type="ORF">Enr13x_50660</name>
</gene>
<dbReference type="AlphaFoldDB" id="A0A518HWF6"/>